<evidence type="ECO:0008006" key="6">
    <source>
        <dbReference type="Google" id="ProtNLM"/>
    </source>
</evidence>
<keyword evidence="3" id="KW-0732">Signal</keyword>
<dbReference type="InterPro" id="IPR011990">
    <property type="entry name" value="TPR-like_helical_dom_sf"/>
</dbReference>
<proteinExistence type="predicted"/>
<sequence>MRQQRSSGRVPKWPFSVLLLLSVFGAGTSRAQEGRGTALVIKGMAQYEDSALFEAAIATLDQAVKSQLSSRDSTRAHFYLAFSNYKLGRQEEGSRFLRMIAQRDPEAKLPVGAEEFAEEFQRIRQNLKEGIVVPIEQPPPPPADTAPPPRSQPPRESVSVKSPVYTAPRPGNYIIGASAGALLGLAAYSTSVLFDNLAADKVKAYGGASDSASAARMKDEAFRYHSLGNVFYYSSYPLIALGFYVGLRMSERLFPEKVAFLGDDSPTRVYCSLDKDLSLSVGLRRSIW</sequence>
<reference evidence="4" key="1">
    <citation type="submission" date="2019-03" db="EMBL/GenBank/DDBJ databases">
        <title>Lake Tanganyika Metagenome-Assembled Genomes (MAGs).</title>
        <authorList>
            <person name="Tran P."/>
        </authorList>
    </citation>
    <scope>NUCLEOTIDE SEQUENCE</scope>
    <source>
        <strain evidence="4">K_DeepCast_150m_m2_040</strain>
    </source>
</reference>
<feature type="region of interest" description="Disordered" evidence="1">
    <location>
        <begin position="133"/>
        <end position="163"/>
    </location>
</feature>
<feature type="chain" id="PRO_5037900072" description="Tetratricopeptide repeat protein" evidence="3">
    <location>
        <begin position="32"/>
        <end position="288"/>
    </location>
</feature>
<evidence type="ECO:0000256" key="3">
    <source>
        <dbReference type="SAM" id="SignalP"/>
    </source>
</evidence>
<evidence type="ECO:0000313" key="4">
    <source>
        <dbReference type="EMBL" id="MBM3331713.1"/>
    </source>
</evidence>
<gene>
    <name evidence="4" type="ORF">FJY68_07680</name>
</gene>
<keyword evidence="2" id="KW-1133">Transmembrane helix</keyword>
<evidence type="ECO:0000256" key="2">
    <source>
        <dbReference type="SAM" id="Phobius"/>
    </source>
</evidence>
<dbReference type="Gene3D" id="1.25.40.10">
    <property type="entry name" value="Tetratricopeptide repeat domain"/>
    <property type="match status" value="1"/>
</dbReference>
<accession>A0A937XE24</accession>
<dbReference type="EMBL" id="VGIR01000041">
    <property type="protein sequence ID" value="MBM3331713.1"/>
    <property type="molecule type" value="Genomic_DNA"/>
</dbReference>
<comment type="caution">
    <text evidence="4">The sequence shown here is derived from an EMBL/GenBank/DDBJ whole genome shotgun (WGS) entry which is preliminary data.</text>
</comment>
<organism evidence="4 5">
    <name type="scientific">candidate division WOR-3 bacterium</name>
    <dbReference type="NCBI Taxonomy" id="2052148"/>
    <lineage>
        <taxon>Bacteria</taxon>
        <taxon>Bacteria division WOR-3</taxon>
    </lineage>
</organism>
<protein>
    <recommendedName>
        <fullName evidence="6">Tetratricopeptide repeat protein</fullName>
    </recommendedName>
</protein>
<keyword evidence="2" id="KW-0812">Transmembrane</keyword>
<evidence type="ECO:0000256" key="1">
    <source>
        <dbReference type="SAM" id="MobiDB-lite"/>
    </source>
</evidence>
<feature type="compositionally biased region" description="Pro residues" evidence="1">
    <location>
        <begin position="136"/>
        <end position="152"/>
    </location>
</feature>
<evidence type="ECO:0000313" key="5">
    <source>
        <dbReference type="Proteomes" id="UP000779900"/>
    </source>
</evidence>
<dbReference type="Proteomes" id="UP000779900">
    <property type="component" value="Unassembled WGS sequence"/>
</dbReference>
<name>A0A937XE24_UNCW3</name>
<dbReference type="AlphaFoldDB" id="A0A937XE24"/>
<keyword evidence="2" id="KW-0472">Membrane</keyword>
<feature type="transmembrane region" description="Helical" evidence="2">
    <location>
        <begin position="230"/>
        <end position="247"/>
    </location>
</feature>
<feature type="signal peptide" evidence="3">
    <location>
        <begin position="1"/>
        <end position="31"/>
    </location>
</feature>
<dbReference type="SUPFAM" id="SSF48452">
    <property type="entry name" value="TPR-like"/>
    <property type="match status" value="1"/>
</dbReference>